<comment type="caution">
    <text evidence="2">The sequence shown here is derived from an EMBL/GenBank/DDBJ whole genome shotgun (WGS) entry which is preliminary data.</text>
</comment>
<protein>
    <submittedName>
        <fullName evidence="2">Uncharacterized protein</fullName>
    </submittedName>
</protein>
<name>A0ABR2YRZ1_9CHLO</name>
<feature type="region of interest" description="Disordered" evidence="1">
    <location>
        <begin position="1"/>
        <end position="27"/>
    </location>
</feature>
<dbReference type="Proteomes" id="UP001491310">
    <property type="component" value="Unassembled WGS sequence"/>
</dbReference>
<sequence>MPEPEPENVDPKPNPGALEDTKSDVKDQRAVSWLDGVDGKSLFTVREFEPSESGLTDDGDEMWQKRRTCCTLM</sequence>
<accession>A0ABR2YRZ1</accession>
<proteinExistence type="predicted"/>
<reference evidence="2 3" key="1">
    <citation type="journal article" date="2024" name="Nat. Commun.">
        <title>Phylogenomics reveals the evolutionary origins of lichenization in chlorophyte algae.</title>
        <authorList>
            <person name="Puginier C."/>
            <person name="Libourel C."/>
            <person name="Otte J."/>
            <person name="Skaloud P."/>
            <person name="Haon M."/>
            <person name="Grisel S."/>
            <person name="Petersen M."/>
            <person name="Berrin J.G."/>
            <person name="Delaux P.M."/>
            <person name="Dal Grande F."/>
            <person name="Keller J."/>
        </authorList>
    </citation>
    <scope>NUCLEOTIDE SEQUENCE [LARGE SCALE GENOMIC DNA]</scope>
    <source>
        <strain evidence="2 3">SAG 216-7</strain>
    </source>
</reference>
<organism evidence="2 3">
    <name type="scientific">Coccomyxa subellipsoidea</name>
    <dbReference type="NCBI Taxonomy" id="248742"/>
    <lineage>
        <taxon>Eukaryota</taxon>
        <taxon>Viridiplantae</taxon>
        <taxon>Chlorophyta</taxon>
        <taxon>core chlorophytes</taxon>
        <taxon>Trebouxiophyceae</taxon>
        <taxon>Trebouxiophyceae incertae sedis</taxon>
        <taxon>Coccomyxaceae</taxon>
        <taxon>Coccomyxa</taxon>
    </lineage>
</organism>
<evidence type="ECO:0000313" key="2">
    <source>
        <dbReference type="EMBL" id="KAK9909677.1"/>
    </source>
</evidence>
<gene>
    <name evidence="2" type="ORF">WJX75_005960</name>
</gene>
<keyword evidence="3" id="KW-1185">Reference proteome</keyword>
<evidence type="ECO:0000256" key="1">
    <source>
        <dbReference type="SAM" id="MobiDB-lite"/>
    </source>
</evidence>
<evidence type="ECO:0000313" key="3">
    <source>
        <dbReference type="Proteomes" id="UP001491310"/>
    </source>
</evidence>
<dbReference type="EMBL" id="JALJOT010000006">
    <property type="protein sequence ID" value="KAK9909677.1"/>
    <property type="molecule type" value="Genomic_DNA"/>
</dbReference>